<dbReference type="PANTHER" id="PTHR23419">
    <property type="entry name" value="DIVALENT CATION TOLERANCE CUTA-RELATED"/>
    <property type="match status" value="1"/>
</dbReference>
<evidence type="ECO:0000313" key="2">
    <source>
        <dbReference type="EMBL" id="WIW95845.1"/>
    </source>
</evidence>
<sequence>MSALIYCPFPDREAARAAANTLLDRKLIACANLLGEVESIYSWNGERGDSFEIGALFKTSAALLDDAIQCLAEMHPYDTPAIMGWRCVSVSEATAAWLGELDRGG</sequence>
<dbReference type="KEGG" id="arue:QQX03_01700"/>
<dbReference type="Pfam" id="PF03091">
    <property type="entry name" value="CutA1"/>
    <property type="match status" value="1"/>
</dbReference>
<gene>
    <name evidence="2" type="primary">cutA</name>
    <name evidence="2" type="ORF">QQX03_01700</name>
</gene>
<dbReference type="InterPro" id="IPR011322">
    <property type="entry name" value="N-reg_PII-like_a/b"/>
</dbReference>
<protein>
    <submittedName>
        <fullName evidence="2">Divalent-cation tolerance protein CutA</fullName>
    </submittedName>
</protein>
<dbReference type="PANTHER" id="PTHR23419:SF8">
    <property type="entry name" value="FI09726P"/>
    <property type="match status" value="1"/>
</dbReference>
<comment type="similarity">
    <text evidence="1">Belongs to the CutA family.</text>
</comment>
<dbReference type="InterPro" id="IPR004323">
    <property type="entry name" value="Ion_tolerance_CutA"/>
</dbReference>
<dbReference type="EMBL" id="CP127221">
    <property type="protein sequence ID" value="WIW95845.1"/>
    <property type="molecule type" value="Genomic_DNA"/>
</dbReference>
<dbReference type="SUPFAM" id="SSF54913">
    <property type="entry name" value="GlnB-like"/>
    <property type="match status" value="1"/>
</dbReference>
<dbReference type="Gene3D" id="3.30.70.120">
    <property type="match status" value="1"/>
</dbReference>
<proteinExistence type="inferred from homology"/>
<accession>A0A9Y2F5B8</accession>
<organism evidence="2 3">
    <name type="scientific">Altererythrobacter rubellus</name>
    <dbReference type="NCBI Taxonomy" id="2173831"/>
    <lineage>
        <taxon>Bacteria</taxon>
        <taxon>Pseudomonadati</taxon>
        <taxon>Pseudomonadota</taxon>
        <taxon>Alphaproteobacteria</taxon>
        <taxon>Sphingomonadales</taxon>
        <taxon>Erythrobacteraceae</taxon>
        <taxon>Altererythrobacter</taxon>
    </lineage>
</organism>
<dbReference type="Proteomes" id="UP001231445">
    <property type="component" value="Chromosome"/>
</dbReference>
<dbReference type="GO" id="GO:0010038">
    <property type="term" value="P:response to metal ion"/>
    <property type="evidence" value="ECO:0007669"/>
    <property type="project" value="InterPro"/>
</dbReference>
<dbReference type="AlphaFoldDB" id="A0A9Y2F5B8"/>
<dbReference type="RefSeq" id="WP_285976157.1">
    <property type="nucleotide sequence ID" value="NZ_CP127221.1"/>
</dbReference>
<dbReference type="InterPro" id="IPR015867">
    <property type="entry name" value="N-reg_PII/ATP_PRibTrfase_C"/>
</dbReference>
<keyword evidence="3" id="KW-1185">Reference proteome</keyword>
<name>A0A9Y2F5B8_9SPHN</name>
<evidence type="ECO:0000256" key="1">
    <source>
        <dbReference type="ARBA" id="ARBA00010169"/>
    </source>
</evidence>
<reference evidence="2 3" key="1">
    <citation type="submission" date="2023-06" db="EMBL/GenBank/DDBJ databases">
        <title>Altererythrobacter rubellus NBRC 112769 genome.</title>
        <authorList>
            <person name="Zhang K."/>
        </authorList>
    </citation>
    <scope>NUCLEOTIDE SEQUENCE [LARGE SCALE GENOMIC DNA]</scope>
    <source>
        <strain evidence="2 3">NBRC 112769</strain>
    </source>
</reference>
<dbReference type="GO" id="GO:0005507">
    <property type="term" value="F:copper ion binding"/>
    <property type="evidence" value="ECO:0007669"/>
    <property type="project" value="TreeGrafter"/>
</dbReference>
<evidence type="ECO:0000313" key="3">
    <source>
        <dbReference type="Proteomes" id="UP001231445"/>
    </source>
</evidence>